<dbReference type="InterPro" id="IPR032675">
    <property type="entry name" value="LRR_dom_sf"/>
</dbReference>
<name>A0A8B8N0A1_9MYRT</name>
<dbReference type="RefSeq" id="XP_030515807.1">
    <property type="nucleotide sequence ID" value="XM_030659947.1"/>
</dbReference>
<dbReference type="OrthoDB" id="1733683at2759"/>
<organism evidence="1 2">
    <name type="scientific">Rhodamnia argentea</name>
    <dbReference type="NCBI Taxonomy" id="178133"/>
    <lineage>
        <taxon>Eukaryota</taxon>
        <taxon>Viridiplantae</taxon>
        <taxon>Streptophyta</taxon>
        <taxon>Embryophyta</taxon>
        <taxon>Tracheophyta</taxon>
        <taxon>Spermatophyta</taxon>
        <taxon>Magnoliopsida</taxon>
        <taxon>eudicotyledons</taxon>
        <taxon>Gunneridae</taxon>
        <taxon>Pentapetalae</taxon>
        <taxon>rosids</taxon>
        <taxon>malvids</taxon>
        <taxon>Myrtales</taxon>
        <taxon>Myrtaceae</taxon>
        <taxon>Myrtoideae</taxon>
        <taxon>Myrteae</taxon>
        <taxon>Australasian group</taxon>
        <taxon>Rhodamnia</taxon>
    </lineage>
</organism>
<dbReference type="AlphaFoldDB" id="A0A8B8N0A1"/>
<reference evidence="1" key="1">
    <citation type="submission" date="2025-05" db="UniProtKB">
        <authorList>
            <consortium name="RefSeq"/>
        </authorList>
    </citation>
    <scope>NUCLEOTIDE SEQUENCE [LARGE SCALE GENOMIC DNA]</scope>
</reference>
<dbReference type="Gene3D" id="3.80.10.10">
    <property type="entry name" value="Ribonuclease Inhibitor"/>
    <property type="match status" value="3"/>
</dbReference>
<dbReference type="SUPFAM" id="SSF52058">
    <property type="entry name" value="L domain-like"/>
    <property type="match status" value="2"/>
</dbReference>
<dbReference type="InterPro" id="IPR050715">
    <property type="entry name" value="LRR-SigEffector_domain"/>
</dbReference>
<dbReference type="Proteomes" id="UP000827889">
    <property type="component" value="Chromosome 1"/>
</dbReference>
<keyword evidence="1" id="KW-1185">Reference proteome</keyword>
<dbReference type="GeneID" id="115729383"/>
<evidence type="ECO:0000313" key="1">
    <source>
        <dbReference type="Proteomes" id="UP000827889"/>
    </source>
</evidence>
<evidence type="ECO:0000313" key="2">
    <source>
        <dbReference type="RefSeq" id="XP_030515807.1"/>
    </source>
</evidence>
<dbReference type="PANTHER" id="PTHR45752:SF195">
    <property type="entry name" value="LEUCINE-RICH REPEAT (LRR) FAMILY PROTEIN-RELATED"/>
    <property type="match status" value="1"/>
</dbReference>
<protein>
    <submittedName>
        <fullName evidence="2">Disease resistance protein RPV1-like</fullName>
    </submittedName>
</protein>
<dbReference type="PANTHER" id="PTHR45752">
    <property type="entry name" value="LEUCINE-RICH REPEAT-CONTAINING"/>
    <property type="match status" value="1"/>
</dbReference>
<gene>
    <name evidence="2" type="primary">LOC115729383</name>
</gene>
<accession>A0A8B8N0A1</accession>
<sequence>MAKNLKVLNLTKCRKLRRTPDFSAHKNLEKLILQGCEELVHADRSIGKLKHLVLLNLKGCRKLRRLPDEMGDLGALTEILVDDTSITNIPEWKGMKKLETLSANSCTSLSIFNLAGRVTSLVNIRLVCTRITELPFGNFGALAELDISWSRIRELPNSIEKMKNLRVLRMCHSRLVKLPSALGMLEKLEEINADGCRNLQGEIPSEIGRLSFLRILRLMDARISKVPKLPENLSFLLKLRELVLVGKNLACLPMLPQNLSCLTINGGLMEKSIDLSYLEKLSELEVCDCEHLTEIQGLEHLKNLKRLRLYHLPSLVKLPDLTNLKKLWELWISDCPKLVEIQGQLESLKELRLMFCESLEKLPDSLSFKNMGYLVIDGCPKLKEIQGLEDSENLE</sequence>
<reference evidence="2" key="2">
    <citation type="submission" date="2025-08" db="UniProtKB">
        <authorList>
            <consortium name="RefSeq"/>
        </authorList>
    </citation>
    <scope>IDENTIFICATION</scope>
    <source>
        <tissue evidence="2">Leaf</tissue>
    </source>
</reference>
<dbReference type="KEGG" id="rarg:115729383"/>
<proteinExistence type="predicted"/>